<feature type="region of interest" description="Disordered" evidence="2">
    <location>
        <begin position="529"/>
        <end position="568"/>
    </location>
</feature>
<dbReference type="SMART" id="SM00343">
    <property type="entry name" value="ZnF_C2HC"/>
    <property type="match status" value="1"/>
</dbReference>
<feature type="region of interest" description="Disordered" evidence="2">
    <location>
        <begin position="251"/>
        <end position="276"/>
    </location>
</feature>
<feature type="compositionally biased region" description="Acidic residues" evidence="2">
    <location>
        <begin position="595"/>
        <end position="609"/>
    </location>
</feature>
<feature type="compositionally biased region" description="Polar residues" evidence="2">
    <location>
        <begin position="468"/>
        <end position="500"/>
    </location>
</feature>
<feature type="region of interest" description="Disordered" evidence="2">
    <location>
        <begin position="323"/>
        <end position="342"/>
    </location>
</feature>
<feature type="region of interest" description="Disordered" evidence="2">
    <location>
        <begin position="385"/>
        <end position="435"/>
    </location>
</feature>
<keyword evidence="5" id="KW-1185">Reference proteome</keyword>
<feature type="region of interest" description="Disordered" evidence="2">
    <location>
        <begin position="584"/>
        <end position="630"/>
    </location>
</feature>
<keyword evidence="1" id="KW-0862">Zinc</keyword>
<dbReference type="SUPFAM" id="SSF57756">
    <property type="entry name" value="Retrovirus zinc finger-like domains"/>
    <property type="match status" value="1"/>
</dbReference>
<dbReference type="AlphaFoldDB" id="A0A8K0A258"/>
<evidence type="ECO:0000313" key="5">
    <source>
        <dbReference type="Proteomes" id="UP000838412"/>
    </source>
</evidence>
<protein>
    <submittedName>
        <fullName evidence="4">Hypp3517 protein</fullName>
    </submittedName>
</protein>
<dbReference type="Gene3D" id="4.10.60.10">
    <property type="entry name" value="Zinc finger, CCHC-type"/>
    <property type="match status" value="1"/>
</dbReference>
<keyword evidence="1" id="KW-0863">Zinc-finger</keyword>
<accession>A0A8K0A258</accession>
<dbReference type="InterPro" id="IPR036875">
    <property type="entry name" value="Znf_CCHC_sf"/>
</dbReference>
<sequence length="630" mass="70824">MPLRRKLSSHHSKTEAFFGVLGLPGPVDRDMVQQLSILCITRPSSLLHSAVQRVSAEQQFTMLNILRAEGQPLVCSGDGRADTPGHCAKYGTYTLMELRKTAVIDVQLVHWDDALSKTVLLRQLTGDALQTYGTAPDPIKEGPCNLILDFMQKLFSRLNDPSHYEAELFALGRRPNELPQALAVRIRRLIAKVHPQADQLTRDSLGLREFVGKITDKQMAWEVQRSKPETFHDAVIALQYYEDLKAQYQTQSQTSHPVNYSAPRPPAHVRQVSDPSPAPALHIQTVLASQRRELRELQQAHEQHVASLQDRFETVFEHSRQPIDPLLRPSSHPWSPKTYNPAPRRNTKYDECNYCHETGHWKNDCPQLLRAASRETTVGWLDGSTASHHLPYPPTHANPPSAPPPLPSTLRQPQPLMTRPQQGHLPSGQHTHMGSLPTAIKRDNVIRSHFRGQPFKNSANAVPLGPRSTPTPSQPSKGSPTTRGQHVGETQQVTTASIPTLQLPVRPTKQTALPWKEIEACRNVHNNLRRKEKFESDGRTAETQDRSDRGNRRHKNEGWPGLAESGRFGISNANADLKYDEETDDNNANMWMGGDDNEFQDEDEVQEGEEGYKRSWATVPVNHDFPADDT</sequence>
<dbReference type="GO" id="GO:0003676">
    <property type="term" value="F:nucleic acid binding"/>
    <property type="evidence" value="ECO:0007669"/>
    <property type="project" value="InterPro"/>
</dbReference>
<dbReference type="EMBL" id="OV696691">
    <property type="protein sequence ID" value="CAH1266689.1"/>
    <property type="molecule type" value="Genomic_DNA"/>
</dbReference>
<dbReference type="OrthoDB" id="9806270at2759"/>
<dbReference type="Proteomes" id="UP000838412">
    <property type="component" value="Chromosome 6"/>
</dbReference>
<dbReference type="InterPro" id="IPR001878">
    <property type="entry name" value="Znf_CCHC"/>
</dbReference>
<feature type="compositionally biased region" description="Pro residues" evidence="2">
    <location>
        <begin position="391"/>
        <end position="407"/>
    </location>
</feature>
<name>A0A8K0A258_BRALA</name>
<keyword evidence="1" id="KW-0479">Metal-binding</keyword>
<evidence type="ECO:0000259" key="3">
    <source>
        <dbReference type="PROSITE" id="PS50158"/>
    </source>
</evidence>
<feature type="compositionally biased region" description="Basic and acidic residues" evidence="2">
    <location>
        <begin position="532"/>
        <end position="550"/>
    </location>
</feature>
<dbReference type="PANTHER" id="PTHR31751">
    <property type="entry name" value="SI:CH211-108C17.2-RELATED-RELATED"/>
    <property type="match status" value="1"/>
</dbReference>
<evidence type="ECO:0000256" key="1">
    <source>
        <dbReference type="PROSITE-ProRule" id="PRU00047"/>
    </source>
</evidence>
<reference evidence="4" key="1">
    <citation type="submission" date="2022-01" db="EMBL/GenBank/DDBJ databases">
        <authorList>
            <person name="Braso-Vives M."/>
        </authorList>
    </citation>
    <scope>NUCLEOTIDE SEQUENCE</scope>
</reference>
<dbReference type="PROSITE" id="PS50158">
    <property type="entry name" value="ZF_CCHC"/>
    <property type="match status" value="1"/>
</dbReference>
<dbReference type="GO" id="GO:0008270">
    <property type="term" value="F:zinc ion binding"/>
    <property type="evidence" value="ECO:0007669"/>
    <property type="project" value="UniProtKB-KW"/>
</dbReference>
<proteinExistence type="predicted"/>
<feature type="region of interest" description="Disordered" evidence="2">
    <location>
        <begin position="454"/>
        <end position="504"/>
    </location>
</feature>
<gene>
    <name evidence="4" type="primary">Hypp3517</name>
    <name evidence="4" type="ORF">BLAG_LOCUS20239</name>
</gene>
<dbReference type="PANTHER" id="PTHR31751:SF42">
    <property type="entry name" value="PROTEIN CBG10204"/>
    <property type="match status" value="1"/>
</dbReference>
<feature type="domain" description="CCHC-type" evidence="3">
    <location>
        <begin position="352"/>
        <end position="367"/>
    </location>
</feature>
<evidence type="ECO:0000256" key="2">
    <source>
        <dbReference type="SAM" id="MobiDB-lite"/>
    </source>
</evidence>
<organism evidence="4 5">
    <name type="scientific">Branchiostoma lanceolatum</name>
    <name type="common">Common lancelet</name>
    <name type="synonym">Amphioxus lanceolatum</name>
    <dbReference type="NCBI Taxonomy" id="7740"/>
    <lineage>
        <taxon>Eukaryota</taxon>
        <taxon>Metazoa</taxon>
        <taxon>Chordata</taxon>
        <taxon>Cephalochordata</taxon>
        <taxon>Leptocardii</taxon>
        <taxon>Amphioxiformes</taxon>
        <taxon>Branchiostomatidae</taxon>
        <taxon>Branchiostoma</taxon>
    </lineage>
</organism>
<evidence type="ECO:0000313" key="4">
    <source>
        <dbReference type="EMBL" id="CAH1266689.1"/>
    </source>
</evidence>